<gene>
    <name evidence="3" type="primary">LOC112934440</name>
</gene>
<keyword evidence="2" id="KW-1185">Reference proteome</keyword>
<evidence type="ECO:0000313" key="2">
    <source>
        <dbReference type="Proteomes" id="UP001652641"/>
    </source>
</evidence>
<evidence type="ECO:0000313" key="3">
    <source>
        <dbReference type="RefSeq" id="XP_072599616.1"/>
    </source>
</evidence>
<dbReference type="RefSeq" id="XP_072599616.1">
    <property type="nucleotide sequence ID" value="XM_072743515.1"/>
</dbReference>
<evidence type="ECO:0000256" key="1">
    <source>
        <dbReference type="SAM" id="MobiDB-lite"/>
    </source>
</evidence>
<accession>A0ABM4ZAR2</accession>
<protein>
    <submittedName>
        <fullName evidence="3">Uncharacterized protein</fullName>
    </submittedName>
</protein>
<feature type="compositionally biased region" description="Pro residues" evidence="1">
    <location>
        <begin position="102"/>
        <end position="112"/>
    </location>
</feature>
<reference evidence="3" key="1">
    <citation type="submission" date="2025-08" db="UniProtKB">
        <authorList>
            <consortium name="RefSeq"/>
        </authorList>
    </citation>
    <scope>IDENTIFICATION</scope>
    <source>
        <tissue evidence="3">Cell line</tissue>
    </source>
</reference>
<feature type="region of interest" description="Disordered" evidence="1">
    <location>
        <begin position="79"/>
        <end position="235"/>
    </location>
</feature>
<proteinExistence type="predicted"/>
<feature type="compositionally biased region" description="Basic residues" evidence="1">
    <location>
        <begin position="166"/>
        <end position="190"/>
    </location>
</feature>
<feature type="compositionally biased region" description="Basic and acidic residues" evidence="1">
    <location>
        <begin position="133"/>
        <end position="152"/>
    </location>
</feature>
<organism evidence="2 3">
    <name type="scientific">Vulpes vulpes</name>
    <name type="common">Red fox</name>
    <dbReference type="NCBI Taxonomy" id="9627"/>
    <lineage>
        <taxon>Eukaryota</taxon>
        <taxon>Metazoa</taxon>
        <taxon>Chordata</taxon>
        <taxon>Craniata</taxon>
        <taxon>Vertebrata</taxon>
        <taxon>Euteleostomi</taxon>
        <taxon>Mammalia</taxon>
        <taxon>Eutheria</taxon>
        <taxon>Laurasiatheria</taxon>
        <taxon>Carnivora</taxon>
        <taxon>Caniformia</taxon>
        <taxon>Canidae</taxon>
        <taxon>Vulpes</taxon>
    </lineage>
</organism>
<name>A0ABM4ZAR2_VULVU</name>
<dbReference type="GeneID" id="112934440"/>
<sequence length="235" mass="25963">MLLVVYLKFKYFSQARERVPCFCGSDGPPCPGLQSGDRGLGFGGGEALQFFPEERGAQRVRPVPAGPLLSPAQLSRRWGGLAPGSPHRSCRSVRGLALQGPPCAPRGTPSPRPRPRCPRAPASWRRRGLASRTRREGSIDEHTPGEYDEPKKSSTSASTSEEEKKKKSGHSKEKSKKRRKKKSSRRKHKKYSNDSDSDSDLTQTPGRERESTSRGNNRGRRRSRLTVERGALCGA</sequence>
<dbReference type="Proteomes" id="UP001652641">
    <property type="component" value="Chromosome X"/>
</dbReference>